<dbReference type="EMBL" id="JBDIML010000002">
    <property type="protein sequence ID" value="MEN2767317.1"/>
    <property type="molecule type" value="Genomic_DNA"/>
</dbReference>
<feature type="compositionally biased region" description="Acidic residues" evidence="1">
    <location>
        <begin position="285"/>
        <end position="306"/>
    </location>
</feature>
<dbReference type="PANTHER" id="PTHR21666:SF291">
    <property type="entry name" value="STAGE II SPORULATION PROTEIN Q"/>
    <property type="match status" value="1"/>
</dbReference>
<dbReference type="Gene3D" id="2.70.70.10">
    <property type="entry name" value="Glucose Permease (Domain IIA)"/>
    <property type="match status" value="1"/>
</dbReference>
<feature type="transmembrane region" description="Helical" evidence="2">
    <location>
        <begin position="21"/>
        <end position="41"/>
    </location>
</feature>
<dbReference type="PANTHER" id="PTHR21666">
    <property type="entry name" value="PEPTIDASE-RELATED"/>
    <property type="match status" value="1"/>
</dbReference>
<reference evidence="4 5" key="1">
    <citation type="submission" date="2024-05" db="EMBL/GenBank/DDBJ databases">
        <authorList>
            <person name="Haq I."/>
            <person name="Ullah Z."/>
            <person name="Ahmad R."/>
            <person name="Li M."/>
            <person name="Tong Y."/>
        </authorList>
    </citation>
    <scope>NUCLEOTIDE SEQUENCE [LARGE SCALE GENOMIC DNA]</scope>
    <source>
        <strain evidence="4 5">16A2E</strain>
    </source>
</reference>
<keyword evidence="4" id="KW-0378">Hydrolase</keyword>
<dbReference type="InterPro" id="IPR050570">
    <property type="entry name" value="Cell_wall_metabolism_enzyme"/>
</dbReference>
<keyword evidence="5" id="KW-1185">Reference proteome</keyword>
<dbReference type="InterPro" id="IPR011055">
    <property type="entry name" value="Dup_hybrid_motif"/>
</dbReference>
<dbReference type="Pfam" id="PF01551">
    <property type="entry name" value="Peptidase_M23"/>
    <property type="match status" value="1"/>
</dbReference>
<feature type="region of interest" description="Disordered" evidence="1">
    <location>
        <begin position="51"/>
        <end position="71"/>
    </location>
</feature>
<dbReference type="Proteomes" id="UP001444625">
    <property type="component" value="Unassembled WGS sequence"/>
</dbReference>
<evidence type="ECO:0000256" key="1">
    <source>
        <dbReference type="SAM" id="MobiDB-lite"/>
    </source>
</evidence>
<comment type="caution">
    <text evidence="4">The sequence shown here is derived from an EMBL/GenBank/DDBJ whole genome shotgun (WGS) entry which is preliminary data.</text>
</comment>
<sequence length="306" mass="34032">MKEENKGAPKNNWQRIFRKKWFFPAVYLTIAAILLGVVVWYQNMDNQLPKAGDDQELSDNYTPNPHGDDAETVMDPQEVIEMPVADQEKAEIVTKFFDYDADQAEQESALILHNNRYYQSTGVDIVYPDGEAFDVLAALSGSVTEVKEDPLLGNVVVLSHSNGVTTYYASLGEVGVKAGDEVKQGDVIGTAGENIFGQNNGTHLHFELRKDEQVFNPEEFFNQPVSKLESGESENVSEDQDTSSIQSEEADTNSDQSENVDEEDATETDKEESTEDSKENQNEDSNNEESNDENSEETDSSTDSEA</sequence>
<dbReference type="InterPro" id="IPR016047">
    <property type="entry name" value="M23ase_b-sheet_dom"/>
</dbReference>
<keyword evidence="2" id="KW-1133">Transmembrane helix</keyword>
<dbReference type="EC" id="3.4.-.-" evidence="4"/>
<name>A0ABU9XGA8_9BACI</name>
<proteinExistence type="predicted"/>
<evidence type="ECO:0000259" key="3">
    <source>
        <dbReference type="Pfam" id="PF01551"/>
    </source>
</evidence>
<protein>
    <submittedName>
        <fullName evidence="4">M23 family metallopeptidase</fullName>
        <ecNumber evidence="4">3.4.-.-</ecNumber>
    </submittedName>
</protein>
<evidence type="ECO:0000313" key="4">
    <source>
        <dbReference type="EMBL" id="MEN2767317.1"/>
    </source>
</evidence>
<feature type="compositionally biased region" description="Acidic residues" evidence="1">
    <location>
        <begin position="231"/>
        <end position="241"/>
    </location>
</feature>
<feature type="domain" description="M23ase beta-sheet core" evidence="3">
    <location>
        <begin position="120"/>
        <end position="217"/>
    </location>
</feature>
<dbReference type="SUPFAM" id="SSF51261">
    <property type="entry name" value="Duplicated hybrid motif"/>
    <property type="match status" value="1"/>
</dbReference>
<accession>A0ABU9XGA8</accession>
<keyword evidence="2" id="KW-0812">Transmembrane</keyword>
<evidence type="ECO:0000256" key="2">
    <source>
        <dbReference type="SAM" id="Phobius"/>
    </source>
</evidence>
<feature type="compositionally biased region" description="Acidic residues" evidence="1">
    <location>
        <begin position="248"/>
        <end position="274"/>
    </location>
</feature>
<dbReference type="RefSeq" id="WP_345824778.1">
    <property type="nucleotide sequence ID" value="NZ_JBDIML010000002.1"/>
</dbReference>
<keyword evidence="2" id="KW-0472">Membrane</keyword>
<feature type="region of interest" description="Disordered" evidence="1">
    <location>
        <begin position="227"/>
        <end position="306"/>
    </location>
</feature>
<evidence type="ECO:0000313" key="5">
    <source>
        <dbReference type="Proteomes" id="UP001444625"/>
    </source>
</evidence>
<dbReference type="CDD" id="cd12797">
    <property type="entry name" value="M23_peptidase"/>
    <property type="match status" value="1"/>
</dbReference>
<organism evidence="4 5">
    <name type="scientific">Ornithinibacillus xuwenensis</name>
    <dbReference type="NCBI Taxonomy" id="3144668"/>
    <lineage>
        <taxon>Bacteria</taxon>
        <taxon>Bacillati</taxon>
        <taxon>Bacillota</taxon>
        <taxon>Bacilli</taxon>
        <taxon>Bacillales</taxon>
        <taxon>Bacillaceae</taxon>
        <taxon>Ornithinibacillus</taxon>
    </lineage>
</organism>
<gene>
    <name evidence="4" type="ORF">ABC228_08955</name>
</gene>
<dbReference type="GO" id="GO:0016787">
    <property type="term" value="F:hydrolase activity"/>
    <property type="evidence" value="ECO:0007669"/>
    <property type="project" value="UniProtKB-KW"/>
</dbReference>